<evidence type="ECO:0000256" key="5">
    <source>
        <dbReference type="ARBA" id="ARBA00022692"/>
    </source>
</evidence>
<comment type="catalytic activity">
    <reaction evidence="1">
        <text>S-ubiquitinyl-[E2 ubiquitin-conjugating enzyme]-L-cysteine + [acceptor protein]-L-lysine = [E2 ubiquitin-conjugating enzyme]-L-cysteine + N(6)-ubiquitinyl-[acceptor protein]-L-lysine.</text>
        <dbReference type="EC" id="2.3.2.27"/>
    </reaction>
</comment>
<dbReference type="GO" id="GO:0016874">
    <property type="term" value="F:ligase activity"/>
    <property type="evidence" value="ECO:0007669"/>
    <property type="project" value="UniProtKB-KW"/>
</dbReference>
<evidence type="ECO:0000256" key="12">
    <source>
        <dbReference type="ARBA" id="ARBA00023128"/>
    </source>
</evidence>
<dbReference type="Pfam" id="PF12483">
    <property type="entry name" value="GIDE"/>
    <property type="match status" value="1"/>
</dbReference>
<evidence type="ECO:0000256" key="6">
    <source>
        <dbReference type="ARBA" id="ARBA00022723"/>
    </source>
</evidence>
<gene>
    <name evidence="17" type="primary">Mul1</name>
    <name evidence="17" type="ORF">AWC38_SpisGene15157</name>
</gene>
<keyword evidence="9" id="KW-1000">Mitochondrion outer membrane</keyword>
<keyword evidence="5 15" id="KW-0812">Transmembrane</keyword>
<dbReference type="InterPro" id="IPR022170">
    <property type="entry name" value="MUL1-like"/>
</dbReference>
<dbReference type="EC" id="2.3.2.27" evidence="3"/>
<dbReference type="Proteomes" id="UP000225706">
    <property type="component" value="Unassembled WGS sequence"/>
</dbReference>
<dbReference type="SUPFAM" id="SSF57850">
    <property type="entry name" value="RING/U-box"/>
    <property type="match status" value="1"/>
</dbReference>
<dbReference type="Pfam" id="PF13920">
    <property type="entry name" value="zf-C3HC4_3"/>
    <property type="match status" value="1"/>
</dbReference>
<dbReference type="GO" id="GO:0016567">
    <property type="term" value="P:protein ubiquitination"/>
    <property type="evidence" value="ECO:0007669"/>
    <property type="project" value="InterPro"/>
</dbReference>
<evidence type="ECO:0000256" key="4">
    <source>
        <dbReference type="ARBA" id="ARBA00022679"/>
    </source>
</evidence>
<dbReference type="GO" id="GO:0061630">
    <property type="term" value="F:ubiquitin protein ligase activity"/>
    <property type="evidence" value="ECO:0007669"/>
    <property type="project" value="UniProtKB-EC"/>
</dbReference>
<evidence type="ECO:0000256" key="1">
    <source>
        <dbReference type="ARBA" id="ARBA00000900"/>
    </source>
</evidence>
<evidence type="ECO:0000256" key="3">
    <source>
        <dbReference type="ARBA" id="ARBA00012483"/>
    </source>
</evidence>
<keyword evidence="6" id="KW-0479">Metal-binding</keyword>
<feature type="transmembrane region" description="Helical" evidence="15">
    <location>
        <begin position="6"/>
        <end position="24"/>
    </location>
</feature>
<evidence type="ECO:0000256" key="11">
    <source>
        <dbReference type="ARBA" id="ARBA00022989"/>
    </source>
</evidence>
<feature type="transmembrane region" description="Helical" evidence="15">
    <location>
        <begin position="232"/>
        <end position="256"/>
    </location>
</feature>
<dbReference type="InterPro" id="IPR001841">
    <property type="entry name" value="Znf_RING"/>
</dbReference>
<sequence>MSDYFYLYAGLGSAAVSAIFYGVYKNREGSIRSLQNAVEVEIGSQLRNALLASDTRSIPYGVIRGETKPQKPNEVIRSSRVADVTGVMQRVKTREHKSEWSRTTRLWHDIERTISSASSSVPFCLFGNGDNVKVMEPLSAEQLTLKVIHDKFEPVSSSVAESLVQWASGDKTKGFQTIEEMLPVGTTLTGIGEITLTDDGIKIGPPKSGLTYYLSQLTLDAIMRQLQSGKKVWKILSAIFAFGSGILFLVSLVLYFKRRRDREVELDLIRRMREEVNVLGEGEVLDQQEACVICMDRQRNVVILDCGHICCCIDCAQRVNNCPVCRRVIARLIPTYNS</sequence>
<dbReference type="SMART" id="SM00184">
    <property type="entry name" value="RING"/>
    <property type="match status" value="1"/>
</dbReference>
<evidence type="ECO:0000259" key="16">
    <source>
        <dbReference type="PROSITE" id="PS50089"/>
    </source>
</evidence>
<dbReference type="PANTHER" id="PTHR12183:SF32">
    <property type="entry name" value="MITOCHONDRIAL E3 UBIQUITIN PROTEIN LIGASE 1"/>
    <property type="match status" value="1"/>
</dbReference>
<evidence type="ECO:0000256" key="8">
    <source>
        <dbReference type="ARBA" id="ARBA00022786"/>
    </source>
</evidence>
<keyword evidence="13 15" id="KW-0472">Membrane</keyword>
<comment type="subcellular location">
    <subcellularLocation>
        <location evidence="2">Mitochondrion outer membrane</location>
        <topology evidence="2">Multi-pass membrane protein</topology>
    </subcellularLocation>
</comment>
<dbReference type="STRING" id="50429.A0A2B4RVY1"/>
<keyword evidence="10" id="KW-0862">Zinc</keyword>
<protein>
    <recommendedName>
        <fullName evidence="3">RING-type E3 ubiquitin transferase</fullName>
        <ecNumber evidence="3">2.3.2.27</ecNumber>
    </recommendedName>
</protein>
<dbReference type="PANTHER" id="PTHR12183">
    <property type="entry name" value="MITOCHONDRIAL UBIQUITIN LIGASE ACTIVATOR OF NFKB 1"/>
    <property type="match status" value="1"/>
</dbReference>
<organism evidence="17 18">
    <name type="scientific">Stylophora pistillata</name>
    <name type="common">Smooth cauliflower coral</name>
    <dbReference type="NCBI Taxonomy" id="50429"/>
    <lineage>
        <taxon>Eukaryota</taxon>
        <taxon>Metazoa</taxon>
        <taxon>Cnidaria</taxon>
        <taxon>Anthozoa</taxon>
        <taxon>Hexacorallia</taxon>
        <taxon>Scleractinia</taxon>
        <taxon>Astrocoeniina</taxon>
        <taxon>Pocilloporidae</taxon>
        <taxon>Stylophora</taxon>
    </lineage>
</organism>
<accession>A0A2B4RVY1</accession>
<feature type="domain" description="RING-type" evidence="16">
    <location>
        <begin position="291"/>
        <end position="326"/>
    </location>
</feature>
<evidence type="ECO:0000256" key="10">
    <source>
        <dbReference type="ARBA" id="ARBA00022833"/>
    </source>
</evidence>
<dbReference type="AlphaFoldDB" id="A0A2B4RVY1"/>
<dbReference type="InterPro" id="IPR051652">
    <property type="entry name" value="MDM2_MDM4_MUL1"/>
</dbReference>
<keyword evidence="18" id="KW-1185">Reference proteome</keyword>
<evidence type="ECO:0000256" key="15">
    <source>
        <dbReference type="SAM" id="Phobius"/>
    </source>
</evidence>
<keyword evidence="4" id="KW-0808">Transferase</keyword>
<keyword evidence="7 14" id="KW-0863">Zinc-finger</keyword>
<keyword evidence="8" id="KW-0833">Ubl conjugation pathway</keyword>
<keyword evidence="12" id="KW-0496">Mitochondrion</keyword>
<evidence type="ECO:0000256" key="14">
    <source>
        <dbReference type="PROSITE-ProRule" id="PRU00175"/>
    </source>
</evidence>
<dbReference type="Gene3D" id="3.30.40.10">
    <property type="entry name" value="Zinc/RING finger domain, C3HC4 (zinc finger)"/>
    <property type="match status" value="1"/>
</dbReference>
<evidence type="ECO:0000256" key="9">
    <source>
        <dbReference type="ARBA" id="ARBA00022787"/>
    </source>
</evidence>
<reference evidence="18" key="1">
    <citation type="journal article" date="2017" name="bioRxiv">
        <title>Comparative analysis of the genomes of Stylophora pistillata and Acropora digitifera provides evidence for extensive differences between species of corals.</title>
        <authorList>
            <person name="Voolstra C.R."/>
            <person name="Li Y."/>
            <person name="Liew Y.J."/>
            <person name="Baumgarten S."/>
            <person name="Zoccola D."/>
            <person name="Flot J.-F."/>
            <person name="Tambutte S."/>
            <person name="Allemand D."/>
            <person name="Aranda M."/>
        </authorList>
    </citation>
    <scope>NUCLEOTIDE SEQUENCE [LARGE SCALE GENOMIC DNA]</scope>
</reference>
<dbReference type="GO" id="GO:0005741">
    <property type="term" value="C:mitochondrial outer membrane"/>
    <property type="evidence" value="ECO:0007669"/>
    <property type="project" value="UniProtKB-SubCell"/>
</dbReference>
<comment type="caution">
    <text evidence="17">The sequence shown here is derived from an EMBL/GenBank/DDBJ whole genome shotgun (WGS) entry which is preliminary data.</text>
</comment>
<evidence type="ECO:0000256" key="13">
    <source>
        <dbReference type="ARBA" id="ARBA00023136"/>
    </source>
</evidence>
<dbReference type="EMBL" id="LSMT01000319">
    <property type="protein sequence ID" value="PFX20372.1"/>
    <property type="molecule type" value="Genomic_DNA"/>
</dbReference>
<evidence type="ECO:0000313" key="17">
    <source>
        <dbReference type="EMBL" id="PFX20372.1"/>
    </source>
</evidence>
<proteinExistence type="predicted"/>
<keyword evidence="11 15" id="KW-1133">Transmembrane helix</keyword>
<evidence type="ECO:0000256" key="7">
    <source>
        <dbReference type="ARBA" id="ARBA00022771"/>
    </source>
</evidence>
<dbReference type="PROSITE" id="PS50089">
    <property type="entry name" value="ZF_RING_2"/>
    <property type="match status" value="1"/>
</dbReference>
<dbReference type="GO" id="GO:0008270">
    <property type="term" value="F:zinc ion binding"/>
    <property type="evidence" value="ECO:0007669"/>
    <property type="project" value="UniProtKB-KW"/>
</dbReference>
<keyword evidence="17" id="KW-0436">Ligase</keyword>
<evidence type="ECO:0000256" key="2">
    <source>
        <dbReference type="ARBA" id="ARBA00004374"/>
    </source>
</evidence>
<dbReference type="InterPro" id="IPR013083">
    <property type="entry name" value="Znf_RING/FYVE/PHD"/>
</dbReference>
<evidence type="ECO:0000313" key="18">
    <source>
        <dbReference type="Proteomes" id="UP000225706"/>
    </source>
</evidence>
<dbReference type="OrthoDB" id="66726at2759"/>
<name>A0A2B4RVY1_STYPI</name>